<feature type="domain" description="AMP-binding enzyme C-terminal" evidence="4">
    <location>
        <begin position="423"/>
        <end position="498"/>
    </location>
</feature>
<sequence>MAAGAGSVAEVANVADLVAANSRERPGATALVDTVAETTLTWAELDAAVDTQARRLLEAGLSPGDRVALRLPTSSEFAVSFFAVARAGGIAVPLSPQAPEGEWRPVLADSGTRLLVGAAPGEHADVRVLEPAIDPSAGEPVAPTRAGEDVAALFYTSGTTGPPRGVMLTHRALLANVAQLGRLQPPLADHGDRLFVAIPLHHIYGLGPGLLNAVAAGATTVLAQRFDAQKALAACAAHRVTVIVGVPAMYTELAALPADEVGESLSTVRLLVSGAAPLHPKVLAAIRGATGLAVFEGYGLTEAAPVVTSTLVTGYAKPGSVGRPLPGVELRLVDSDGTPGPVPLDPEDPADAFADDTGGTGLVAVRGRNLFSGYWPDGAHGPDDEGWFRTGDVGYIDVDGDLHLVDRANDLIIVNGFNVFPHEVEDVIGALPEVAEVAVVGVLDERSGEAVKAVVVPKPGAALSEQQVVDACTATLAAYKVPRTVEFAETLPHSSVGKLRRFRLRG</sequence>
<dbReference type="PANTHER" id="PTHR43201:SF5">
    <property type="entry name" value="MEDIUM-CHAIN ACYL-COA LIGASE ACSF2, MITOCHONDRIAL"/>
    <property type="match status" value="1"/>
</dbReference>
<dbReference type="InterPro" id="IPR000873">
    <property type="entry name" value="AMP-dep_synth/lig_dom"/>
</dbReference>
<dbReference type="InterPro" id="IPR020845">
    <property type="entry name" value="AMP-binding_CS"/>
</dbReference>
<dbReference type="GO" id="GO:0016874">
    <property type="term" value="F:ligase activity"/>
    <property type="evidence" value="ECO:0007669"/>
    <property type="project" value="UniProtKB-KW"/>
</dbReference>
<protein>
    <submittedName>
        <fullName evidence="5">Long-chain fatty acid--CoA ligase</fullName>
    </submittedName>
</protein>
<evidence type="ECO:0000256" key="2">
    <source>
        <dbReference type="ARBA" id="ARBA00022598"/>
    </source>
</evidence>
<feature type="domain" description="AMP-dependent synthetase/ligase" evidence="3">
    <location>
        <begin position="20"/>
        <end position="375"/>
    </location>
</feature>
<name>A0ABY2SCK4_9PSEU</name>
<comment type="similarity">
    <text evidence="1">Belongs to the ATP-dependent AMP-binding enzyme family.</text>
</comment>
<accession>A0ABY2SCK4</accession>
<evidence type="ECO:0000313" key="5">
    <source>
        <dbReference type="EMBL" id="TKG73643.1"/>
    </source>
</evidence>
<keyword evidence="6" id="KW-1185">Reference proteome</keyword>
<dbReference type="InterPro" id="IPR042099">
    <property type="entry name" value="ANL_N_sf"/>
</dbReference>
<dbReference type="PANTHER" id="PTHR43201">
    <property type="entry name" value="ACYL-COA SYNTHETASE"/>
    <property type="match status" value="1"/>
</dbReference>
<organism evidence="5 6">
    <name type="scientific">Prauserella endophytica</name>
    <dbReference type="NCBI Taxonomy" id="1592324"/>
    <lineage>
        <taxon>Bacteria</taxon>
        <taxon>Bacillati</taxon>
        <taxon>Actinomycetota</taxon>
        <taxon>Actinomycetes</taxon>
        <taxon>Pseudonocardiales</taxon>
        <taxon>Pseudonocardiaceae</taxon>
        <taxon>Prauserella</taxon>
        <taxon>Prauserella coralliicola group</taxon>
    </lineage>
</organism>
<keyword evidence="2 5" id="KW-0436">Ligase</keyword>
<dbReference type="EMBL" id="SWMS01000001">
    <property type="protein sequence ID" value="TKG73643.1"/>
    <property type="molecule type" value="Genomic_DNA"/>
</dbReference>
<evidence type="ECO:0000313" key="6">
    <source>
        <dbReference type="Proteomes" id="UP000309992"/>
    </source>
</evidence>
<evidence type="ECO:0000256" key="1">
    <source>
        <dbReference type="ARBA" id="ARBA00006432"/>
    </source>
</evidence>
<dbReference type="Gene3D" id="3.30.300.30">
    <property type="match status" value="1"/>
</dbReference>
<dbReference type="InterPro" id="IPR045851">
    <property type="entry name" value="AMP-bd_C_sf"/>
</dbReference>
<dbReference type="RefSeq" id="WP_137093210.1">
    <property type="nucleotide sequence ID" value="NZ_SWMS01000001.1"/>
</dbReference>
<dbReference type="Proteomes" id="UP000309992">
    <property type="component" value="Unassembled WGS sequence"/>
</dbReference>
<evidence type="ECO:0000259" key="4">
    <source>
        <dbReference type="Pfam" id="PF13193"/>
    </source>
</evidence>
<dbReference type="Pfam" id="PF13193">
    <property type="entry name" value="AMP-binding_C"/>
    <property type="match status" value="1"/>
</dbReference>
<comment type="caution">
    <text evidence="5">The sequence shown here is derived from an EMBL/GenBank/DDBJ whole genome shotgun (WGS) entry which is preliminary data.</text>
</comment>
<gene>
    <name evidence="5" type="ORF">FCN18_03560</name>
</gene>
<evidence type="ECO:0000259" key="3">
    <source>
        <dbReference type="Pfam" id="PF00501"/>
    </source>
</evidence>
<reference evidence="5 6" key="1">
    <citation type="journal article" date="2015" name="Antonie Van Leeuwenhoek">
        <title>Prauserella endophytica sp. nov., an endophytic actinobacterium isolated from Tamarix taklamakanensis.</title>
        <authorList>
            <person name="Liu J.M."/>
            <person name="Habden X."/>
            <person name="Guo L."/>
            <person name="Tuo L."/>
            <person name="Jiang Z.K."/>
            <person name="Liu S.W."/>
            <person name="Liu X.F."/>
            <person name="Chen L."/>
            <person name="Li R.F."/>
            <person name="Zhang Y.Q."/>
            <person name="Sun C.H."/>
        </authorList>
    </citation>
    <scope>NUCLEOTIDE SEQUENCE [LARGE SCALE GENOMIC DNA]</scope>
    <source>
        <strain evidence="5 6">CGMCC 4.7182</strain>
    </source>
</reference>
<dbReference type="SUPFAM" id="SSF56801">
    <property type="entry name" value="Acetyl-CoA synthetase-like"/>
    <property type="match status" value="1"/>
</dbReference>
<dbReference type="Gene3D" id="3.40.50.12780">
    <property type="entry name" value="N-terminal domain of ligase-like"/>
    <property type="match status" value="1"/>
</dbReference>
<dbReference type="InterPro" id="IPR025110">
    <property type="entry name" value="AMP-bd_C"/>
</dbReference>
<dbReference type="Pfam" id="PF00501">
    <property type="entry name" value="AMP-binding"/>
    <property type="match status" value="1"/>
</dbReference>
<dbReference type="PROSITE" id="PS00455">
    <property type="entry name" value="AMP_BINDING"/>
    <property type="match status" value="1"/>
</dbReference>
<proteinExistence type="inferred from homology"/>